<dbReference type="PROSITE" id="PS51832">
    <property type="entry name" value="HD_GYP"/>
    <property type="match status" value="1"/>
</dbReference>
<dbReference type="RefSeq" id="WP_209464134.1">
    <property type="nucleotide sequence ID" value="NZ_CP110224.1"/>
</dbReference>
<name>A0ABS4IJJ6_9BACI</name>
<dbReference type="EMBL" id="JAGGKX010000020">
    <property type="protein sequence ID" value="MBP1971063.1"/>
    <property type="molecule type" value="Genomic_DNA"/>
</dbReference>
<dbReference type="Gene3D" id="1.10.3210.10">
    <property type="entry name" value="Hypothetical protein af1432"/>
    <property type="match status" value="1"/>
</dbReference>
<organism evidence="2 3">
    <name type="scientific">Virgibacillus natechei</name>
    <dbReference type="NCBI Taxonomy" id="1216297"/>
    <lineage>
        <taxon>Bacteria</taxon>
        <taxon>Bacillati</taxon>
        <taxon>Bacillota</taxon>
        <taxon>Bacilli</taxon>
        <taxon>Bacillales</taxon>
        <taxon>Bacillaceae</taxon>
        <taxon>Virgibacillus</taxon>
    </lineage>
</organism>
<dbReference type="InterPro" id="IPR037522">
    <property type="entry name" value="HD_GYP_dom"/>
</dbReference>
<feature type="domain" description="HD-GYP" evidence="1">
    <location>
        <begin position="121"/>
        <end position="317"/>
    </location>
</feature>
<dbReference type="SUPFAM" id="SSF109604">
    <property type="entry name" value="HD-domain/PDEase-like"/>
    <property type="match status" value="1"/>
</dbReference>
<dbReference type="PANTHER" id="PTHR43155:SF2">
    <property type="entry name" value="CYCLIC DI-GMP PHOSPHODIESTERASE PA4108"/>
    <property type="match status" value="1"/>
</dbReference>
<keyword evidence="3" id="KW-1185">Reference proteome</keyword>
<dbReference type="CDD" id="cd00077">
    <property type="entry name" value="HDc"/>
    <property type="match status" value="1"/>
</dbReference>
<comment type="caution">
    <text evidence="2">The sequence shown here is derived from an EMBL/GenBank/DDBJ whole genome shotgun (WGS) entry which is preliminary data.</text>
</comment>
<dbReference type="Pfam" id="PF13487">
    <property type="entry name" value="HD_5"/>
    <property type="match status" value="1"/>
</dbReference>
<evidence type="ECO:0000259" key="1">
    <source>
        <dbReference type="PROSITE" id="PS51832"/>
    </source>
</evidence>
<proteinExistence type="predicted"/>
<reference evidence="2 3" key="1">
    <citation type="submission" date="2021-03" db="EMBL/GenBank/DDBJ databases">
        <title>Genomic Encyclopedia of Type Strains, Phase IV (KMG-IV): sequencing the most valuable type-strain genomes for metagenomic binning, comparative biology and taxonomic classification.</title>
        <authorList>
            <person name="Goeker M."/>
        </authorList>
    </citation>
    <scope>NUCLEOTIDE SEQUENCE [LARGE SCALE GENOMIC DNA]</scope>
    <source>
        <strain evidence="2 3">DSM 25609</strain>
    </source>
</reference>
<dbReference type="InterPro" id="IPR003607">
    <property type="entry name" value="HD/PDEase_dom"/>
</dbReference>
<evidence type="ECO:0000313" key="2">
    <source>
        <dbReference type="EMBL" id="MBP1971063.1"/>
    </source>
</evidence>
<gene>
    <name evidence="2" type="ORF">J2Z83_003200</name>
</gene>
<accession>A0ABS4IJJ6</accession>
<protein>
    <submittedName>
        <fullName evidence="2">HD-GYP domain-containing protein (C-di-GMP phosphodiesterase class II)</fullName>
    </submittedName>
</protein>
<evidence type="ECO:0000313" key="3">
    <source>
        <dbReference type="Proteomes" id="UP001519345"/>
    </source>
</evidence>
<dbReference type="PANTHER" id="PTHR43155">
    <property type="entry name" value="CYCLIC DI-GMP PHOSPHODIESTERASE PA4108-RELATED"/>
    <property type="match status" value="1"/>
</dbReference>
<sequence>MRVETSQLAAGCVLLNEVNGKSGQPIIPKNTVLTEEHIKVLRFFLVESVEISSKTVDGDPFIPKDPKQEESEQVKEIESSLLFRDHFEYVVTTYKKLFKNWQNGMEIDMSQVRKIMIPLLERMDEIGSAVYTLHHYTTKKDYFYYHSVAVGILAAFIGRKMGYNKGEWIQLGLGGFLSDSGMVKMDPAILSKESSLTSDELDKIRKHPIYSYRLLDNISILSNKVKLAVLQHHERLDGSGYPLGLTQGKIHMYARIIAVCDMYHAMTSERLYKGNQSPFSVMEEMQKEQYSTLDTQVVMQFIKSLADFSIGTRVSLSNQATGEIVFIENKYPTRPMVKLDATNDIISLKDKLDLYIEQVLL</sequence>
<dbReference type="Proteomes" id="UP001519345">
    <property type="component" value="Unassembled WGS sequence"/>
</dbReference>